<gene>
    <name evidence="4" type="ORF">DOQ08_01706</name>
</gene>
<feature type="region of interest" description="Disordered" evidence="1">
    <location>
        <begin position="401"/>
        <end position="426"/>
    </location>
</feature>
<evidence type="ECO:0000256" key="1">
    <source>
        <dbReference type="SAM" id="MobiDB-lite"/>
    </source>
</evidence>
<proteinExistence type="predicted"/>
<sequence>MKVLRYALYALIGLVVLAVAAVAIAVAVINPNDYKPQIEAAVEKQTNLDLILEGDIGWSFIPLGLELNKVEATLEGERFVALEQLIAQIDFWSLIAMSPQVNTFVLNGLDAHFEVNEQGEGNWARIMAEKPAGAEEPEKADTTETPAGAEQTAESSEGGDALNFNVENVEISNARVHYNDLSTGQSVVLEDFSVMASNITLGSEFPLDIQFKVETAQPKLAVDGSISANLKANQALNEFTMSGLKAVFDMNGEPFGGKSVTAELGGSLAANLEDETASLSDFTASLANLKLSTNLNVKGFGDKPALDGNLAISEFSLKKLLSNLGQPAIETADPDVLKAIAFSTNLGGKPGTVALSDLKIILDDTQFNGNGSYTLSNGGLVFNLQGDKLNADRYLPPAAEEGAAGETASNTDSPATETASANQPETDLLPLDTLRSLLLDINFDLGELVVSNLTINEIKASTTAKDGLLKVDEFSGKLYYGTFGANVTIDARTDNPKWKIRSDVNNVQTLPLLTQLAEVDMLSGGANLNLAVDTTGNRISALRNNAKGEVSFNLAEGEFRKMNLTRMACQGIALVNQEQLSTSDWGSTTPFNDMRGTLKIDGNTLNNTDLVAELAGMRLEGDGTVDLEQSELDYEVGLRIVGDIHRDQACRTTEYVQNVVIPVECRGNFAEDPAGLCSFDGSRFRDTLKDIAANAARAKAKEEIDRAKAKAGEKVDEAKQKAKDKVDEKLKEKLGEEGGKVKDALKGLFN</sequence>
<dbReference type="OrthoDB" id="9766390at2"/>
<feature type="compositionally biased region" description="Polar residues" evidence="1">
    <location>
        <begin position="409"/>
        <end position="425"/>
    </location>
</feature>
<dbReference type="PANTHER" id="PTHR30441">
    <property type="entry name" value="DUF748 DOMAIN-CONTAINING PROTEIN"/>
    <property type="match status" value="1"/>
</dbReference>
<comment type="caution">
    <text evidence="4">The sequence shown here is derived from an EMBL/GenBank/DDBJ whole genome shotgun (WGS) entry which is preliminary data.</text>
</comment>
<evidence type="ECO:0000313" key="5">
    <source>
        <dbReference type="Proteomes" id="UP000265903"/>
    </source>
</evidence>
<dbReference type="PANTHER" id="PTHR30441:SF4">
    <property type="entry name" value="PROTEIN ASMA"/>
    <property type="match status" value="1"/>
</dbReference>
<dbReference type="EMBL" id="QMDL01000002">
    <property type="protein sequence ID" value="RMJ04386.1"/>
    <property type="molecule type" value="Genomic_DNA"/>
</dbReference>
<protein>
    <submittedName>
        <fullName evidence="4">Putative assembly protein</fullName>
    </submittedName>
</protein>
<name>A0A3M2RGF5_9GAMM</name>
<keyword evidence="2" id="KW-1133">Transmembrane helix</keyword>
<evidence type="ECO:0000256" key="2">
    <source>
        <dbReference type="SAM" id="Phobius"/>
    </source>
</evidence>
<keyword evidence="5" id="KW-1185">Reference proteome</keyword>
<dbReference type="GO" id="GO:0090313">
    <property type="term" value="P:regulation of protein targeting to membrane"/>
    <property type="evidence" value="ECO:0007669"/>
    <property type="project" value="TreeGrafter"/>
</dbReference>
<dbReference type="InterPro" id="IPR007844">
    <property type="entry name" value="AsmA"/>
</dbReference>
<feature type="domain" description="AsmA" evidence="3">
    <location>
        <begin position="2"/>
        <end position="609"/>
    </location>
</feature>
<feature type="transmembrane region" description="Helical" evidence="2">
    <location>
        <begin position="7"/>
        <end position="29"/>
    </location>
</feature>
<evidence type="ECO:0000313" key="4">
    <source>
        <dbReference type="EMBL" id="RMJ04386.1"/>
    </source>
</evidence>
<evidence type="ECO:0000259" key="3">
    <source>
        <dbReference type="Pfam" id="PF05170"/>
    </source>
</evidence>
<keyword evidence="2" id="KW-0812">Transmembrane</keyword>
<dbReference type="InterPro" id="IPR052894">
    <property type="entry name" value="AsmA-related"/>
</dbReference>
<keyword evidence="2" id="KW-0472">Membrane</keyword>
<feature type="compositionally biased region" description="Basic and acidic residues" evidence="1">
    <location>
        <begin position="132"/>
        <end position="142"/>
    </location>
</feature>
<feature type="region of interest" description="Disordered" evidence="1">
    <location>
        <begin position="707"/>
        <end position="733"/>
    </location>
</feature>
<accession>A0A3M2RGF5</accession>
<dbReference type="RefSeq" id="WP_114334471.1">
    <property type="nucleotide sequence ID" value="NZ_QMDL01000002.1"/>
</dbReference>
<organism evidence="4 5">
    <name type="scientific">Marinobacter litoralis</name>
    <dbReference type="NCBI Taxonomy" id="187981"/>
    <lineage>
        <taxon>Bacteria</taxon>
        <taxon>Pseudomonadati</taxon>
        <taxon>Pseudomonadota</taxon>
        <taxon>Gammaproteobacteria</taxon>
        <taxon>Pseudomonadales</taxon>
        <taxon>Marinobacteraceae</taxon>
        <taxon>Marinobacter</taxon>
    </lineage>
</organism>
<dbReference type="Proteomes" id="UP000265903">
    <property type="component" value="Unassembled WGS sequence"/>
</dbReference>
<dbReference type="AlphaFoldDB" id="A0A3M2RGF5"/>
<dbReference type="GO" id="GO:0005886">
    <property type="term" value="C:plasma membrane"/>
    <property type="evidence" value="ECO:0007669"/>
    <property type="project" value="TreeGrafter"/>
</dbReference>
<reference evidence="4 5" key="1">
    <citation type="submission" date="2018-08" db="EMBL/GenBank/DDBJ databases">
        <title>Whole Genome Sequence of the Moderate Halophilic Marine Bacterium Marinobacter litoralis Sw-45.</title>
        <authorList>
            <person name="Musa H."/>
        </authorList>
    </citation>
    <scope>NUCLEOTIDE SEQUENCE [LARGE SCALE GENOMIC DNA]</scope>
    <source>
        <strain evidence="4 5">Sw-45</strain>
    </source>
</reference>
<feature type="region of interest" description="Disordered" evidence="1">
    <location>
        <begin position="131"/>
        <end position="159"/>
    </location>
</feature>
<dbReference type="Pfam" id="PF05170">
    <property type="entry name" value="AsmA"/>
    <property type="match status" value="1"/>
</dbReference>